<accession>A0A0U5JE56</accession>
<dbReference type="GO" id="GO:0008324">
    <property type="term" value="F:monoatomic cation transmembrane transporter activity"/>
    <property type="evidence" value="ECO:0007669"/>
    <property type="project" value="InterPro"/>
</dbReference>
<dbReference type="Gene3D" id="3.30.70.1320">
    <property type="entry name" value="Multidrug efflux transporter AcrB pore domain like"/>
    <property type="match status" value="1"/>
</dbReference>
<dbReference type="SUPFAM" id="SSF82866">
    <property type="entry name" value="Multidrug efflux transporter AcrB transmembrane domain"/>
    <property type="match status" value="2"/>
</dbReference>
<keyword evidence="10" id="KW-1185">Reference proteome</keyword>
<dbReference type="FunCoup" id="A0A0U5JE56">
    <property type="interactions" value="162"/>
</dbReference>
<feature type="transmembrane region" description="Helical" evidence="8">
    <location>
        <begin position="476"/>
        <end position="496"/>
    </location>
</feature>
<organism evidence="9 10">
    <name type="scientific">Candidatus Protochlamydia naegleriophila</name>
    <dbReference type="NCBI Taxonomy" id="389348"/>
    <lineage>
        <taxon>Bacteria</taxon>
        <taxon>Pseudomonadati</taxon>
        <taxon>Chlamydiota</taxon>
        <taxon>Chlamydiia</taxon>
        <taxon>Parachlamydiales</taxon>
        <taxon>Parachlamydiaceae</taxon>
        <taxon>Candidatus Protochlamydia</taxon>
    </lineage>
</organism>
<dbReference type="Gene3D" id="3.30.70.1430">
    <property type="entry name" value="Multidrug efflux transporter AcrB pore domain"/>
    <property type="match status" value="2"/>
</dbReference>
<evidence type="ECO:0000313" key="10">
    <source>
        <dbReference type="Proteomes" id="UP000069902"/>
    </source>
</evidence>
<dbReference type="SUPFAM" id="SSF82714">
    <property type="entry name" value="Multidrug efflux transporter AcrB TolC docking domain, DN and DC subdomains"/>
    <property type="match status" value="2"/>
</dbReference>
<dbReference type="NCBIfam" id="TIGR00914">
    <property type="entry name" value="2A0601"/>
    <property type="match status" value="1"/>
</dbReference>
<feature type="transmembrane region" description="Helical" evidence="8">
    <location>
        <begin position="908"/>
        <end position="927"/>
    </location>
</feature>
<dbReference type="Pfam" id="PF00873">
    <property type="entry name" value="ACR_tran"/>
    <property type="match status" value="1"/>
</dbReference>
<dbReference type="GO" id="GO:0042910">
    <property type="term" value="F:xenobiotic transmembrane transporter activity"/>
    <property type="evidence" value="ECO:0007669"/>
    <property type="project" value="TreeGrafter"/>
</dbReference>
<evidence type="ECO:0000256" key="2">
    <source>
        <dbReference type="ARBA" id="ARBA00010942"/>
    </source>
</evidence>
<dbReference type="InterPro" id="IPR004763">
    <property type="entry name" value="CusA-like"/>
</dbReference>
<reference evidence="10" key="1">
    <citation type="submission" date="2015-09" db="EMBL/GenBank/DDBJ databases">
        <authorList>
            <person name="Bertelli C."/>
        </authorList>
    </citation>
    <scope>NUCLEOTIDE SEQUENCE [LARGE SCALE GENOMIC DNA]</scope>
    <source>
        <strain evidence="10">KNic</strain>
    </source>
</reference>
<dbReference type="InterPro" id="IPR027463">
    <property type="entry name" value="AcrB_DN_DC_subdom"/>
</dbReference>
<dbReference type="KEGG" id="pnl:PNK_0423"/>
<proteinExistence type="inferred from homology"/>
<dbReference type="GO" id="GO:0005886">
    <property type="term" value="C:plasma membrane"/>
    <property type="evidence" value="ECO:0007669"/>
    <property type="project" value="UniProtKB-SubCell"/>
</dbReference>
<dbReference type="Gene3D" id="3.30.2090.10">
    <property type="entry name" value="Multidrug efflux transporter AcrB TolC docking domain, DN and DC subdomains"/>
    <property type="match status" value="2"/>
</dbReference>
<dbReference type="RefSeq" id="WP_059060001.1">
    <property type="nucleotide sequence ID" value="NZ_LN879502.1"/>
</dbReference>
<evidence type="ECO:0000256" key="3">
    <source>
        <dbReference type="ARBA" id="ARBA00022448"/>
    </source>
</evidence>
<keyword evidence="3" id="KW-0813">Transport</keyword>
<dbReference type="InterPro" id="IPR001036">
    <property type="entry name" value="Acrflvin-R"/>
</dbReference>
<name>A0A0U5JE56_9BACT</name>
<evidence type="ECO:0000256" key="4">
    <source>
        <dbReference type="ARBA" id="ARBA00022475"/>
    </source>
</evidence>
<comment type="similarity">
    <text evidence="2">Belongs to the resistance-nodulation-cell division (RND) (TC 2.A.6) family.</text>
</comment>
<evidence type="ECO:0000313" key="9">
    <source>
        <dbReference type="EMBL" id="CUI16054.1"/>
    </source>
</evidence>
<dbReference type="InParanoid" id="A0A0U5JE56"/>
<dbReference type="EMBL" id="LN879502">
    <property type="protein sequence ID" value="CUI16054.1"/>
    <property type="molecule type" value="Genomic_DNA"/>
</dbReference>
<protein>
    <submittedName>
        <fullName evidence="9">Multidrug-efflux transport protein</fullName>
    </submittedName>
</protein>
<feature type="transmembrane region" description="Helical" evidence="8">
    <location>
        <begin position="359"/>
        <end position="385"/>
    </location>
</feature>
<comment type="subcellular location">
    <subcellularLocation>
        <location evidence="1">Cell membrane</location>
        <topology evidence="1">Multi-pass membrane protein</topology>
    </subcellularLocation>
</comment>
<dbReference type="PANTHER" id="PTHR32063:SF24">
    <property type="entry name" value="CATION EFFLUX SYSTEM (ACRB_ACRD_ACRF FAMILY)"/>
    <property type="match status" value="1"/>
</dbReference>
<dbReference type="Gene3D" id="1.20.1640.10">
    <property type="entry name" value="Multidrug efflux transporter AcrB transmembrane domain"/>
    <property type="match status" value="3"/>
</dbReference>
<feature type="transmembrane region" description="Helical" evidence="8">
    <location>
        <begin position="1002"/>
        <end position="1025"/>
    </location>
</feature>
<dbReference type="SUPFAM" id="SSF82693">
    <property type="entry name" value="Multidrug efflux transporter AcrB pore domain, PN1, PN2, PC1 and PC2 subdomains"/>
    <property type="match status" value="2"/>
</dbReference>
<keyword evidence="6 8" id="KW-1133">Transmembrane helix</keyword>
<dbReference type="PANTHER" id="PTHR32063">
    <property type="match status" value="1"/>
</dbReference>
<feature type="transmembrane region" description="Helical" evidence="8">
    <location>
        <begin position="934"/>
        <end position="953"/>
    </location>
</feature>
<evidence type="ECO:0000256" key="7">
    <source>
        <dbReference type="ARBA" id="ARBA00023136"/>
    </source>
</evidence>
<dbReference type="Gene3D" id="3.30.70.1440">
    <property type="entry name" value="Multidrug efflux transporter AcrB pore domain"/>
    <property type="match status" value="1"/>
</dbReference>
<dbReference type="AlphaFoldDB" id="A0A0U5JE56"/>
<dbReference type="PRINTS" id="PR00702">
    <property type="entry name" value="ACRIFLAVINRP"/>
</dbReference>
<dbReference type="PATRIC" id="fig|389348.3.peg.470"/>
<evidence type="ECO:0000256" key="1">
    <source>
        <dbReference type="ARBA" id="ARBA00004651"/>
    </source>
</evidence>
<keyword evidence="7 8" id="KW-0472">Membrane</keyword>
<feature type="transmembrane region" description="Helical" evidence="8">
    <location>
        <begin position="560"/>
        <end position="579"/>
    </location>
</feature>
<feature type="transmembrane region" description="Helical" evidence="8">
    <location>
        <begin position="391"/>
        <end position="411"/>
    </location>
</feature>
<evidence type="ECO:0000256" key="5">
    <source>
        <dbReference type="ARBA" id="ARBA00022692"/>
    </source>
</evidence>
<evidence type="ECO:0000256" key="8">
    <source>
        <dbReference type="SAM" id="Phobius"/>
    </source>
</evidence>
<feature type="transmembrane region" description="Helical" evidence="8">
    <location>
        <begin position="12"/>
        <end position="32"/>
    </location>
</feature>
<sequence length="1072" mass="117605">MIENTLRFSLRYPFRILLFTLILAMYGIYAFLRLPIDAVPDITNNQVQINTNLPGLSPSQVEKQLTFVVETALSGIPGLQMTRSLSRNGFSQITAIFDDDVDIYFARQQINERLNEVKENLPEGAEPHMGPVSTGLGEIYMWTVDFKHPNGQGTLNEQGWPGWQPDGSYLTPERYLLQTDIEKASYLRTVQDWIIKPQLKEIRGLAGVDSIGGYVRQYHIEPNIERMLALGLSFNEIIQAIRKNNLSIGPGYIERQGEALLVKSDERLEASGQIETIVVATRDGIPIRIRDIATVGIGKEMRTGSATYNGHEAVVGTALMLIGANSRTIAQSVDDKLEKINKILPSDIEAKPMLNRTKLVNATILTVAKNLGEGALLVIAVLFAFLGYFRAALIAALVIPLSMLMTAIGMVHAKISGNLMSLGAIDFGLIVDGAVIITENCLRHLAQKQHTLGRTLNFQERSQEVMAASKEMIQPTVFGQAIIITVYFPILALSGVEGKMFHPMAMTVIFALISAFILSLTFVPAMIALLVKGHLQEKENVLVSGARQIYQPLLKKALDLPWLAVSTSLAVMLISFLLFTRIGEEFVPTLDEQDLAMHAMRIPSTSLSQSTEMQRTIENALIKTPEVAYVFSKTGTAEMASDPMPPNVSDTFIILKSRNEWPNPSLPKEELIQQIEAIVNNIPGNVYEFTQPIEMRFNELISGVRSDLAVKIYGDDFNLMQRSAEAIAKVLKTIPGAADVKITQTSGLPVLDVKIDREAASRLGINVSDALEVVAIAMGGGKAGQLFEGDRRFDLIVKLPDTLREDLDTLSHLPIPLPANESRNKQAHFPYVPLNEVATLQINEGLNEIRRENGKRFIAVQANVRGRDLGSFVEKAKQEIDQKIKIPQGYWLDWGGQFENLISARNRLLFVIPLCFALIFLLLYAAFNSIRNALLVFTAVPLALTGGVLALWLRDMPFSISAAVGFIALSGIAVLNGLVLITSISQLCREGLKTEEAITKGALIRLRPVLMTALVASLGFIPMALATGTGAEVQKPLATVVIGGLISATLLTLLVLPALYKLFSKPQGSSPS</sequence>
<dbReference type="Proteomes" id="UP000069902">
    <property type="component" value="Chromosome cPNK"/>
</dbReference>
<evidence type="ECO:0000256" key="6">
    <source>
        <dbReference type="ARBA" id="ARBA00022989"/>
    </source>
</evidence>
<feature type="transmembrane region" description="Helical" evidence="8">
    <location>
        <begin position="1037"/>
        <end position="1060"/>
    </location>
</feature>
<feature type="transmembrane region" description="Helical" evidence="8">
    <location>
        <begin position="959"/>
        <end position="981"/>
    </location>
</feature>
<feature type="transmembrane region" description="Helical" evidence="8">
    <location>
        <begin position="508"/>
        <end position="531"/>
    </location>
</feature>
<keyword evidence="5 8" id="KW-0812">Transmembrane</keyword>
<keyword evidence="4" id="KW-1003">Cell membrane</keyword>
<dbReference type="STRING" id="389348.PNK_0423"/>
<gene>
    <name evidence="9" type="primary">acrb1</name>
    <name evidence="9" type="ORF">PNK_0423</name>
</gene>